<sequence>MRPQGYILSGGKSLRFGSDKARHKTNSQSLIENLDQKLSHWTGQKSIAVADRSDKYLDLNIPTIPDIHPEAGPLAGLHAALTHSQKTTQDCWIVLISCDMTELKPDWLDILWERAQQSEGALSIHFMERNSKKSEPRLHPFPGCYHTSLIPILETRLATQQRSFFKLFQQLNQKCHSLPIPENWPKIPQINTPQESLDWQNSQDHDSGSLR</sequence>
<name>A0A5C5XK88_9PLAN</name>
<evidence type="ECO:0000256" key="7">
    <source>
        <dbReference type="ARBA" id="ARBA00023150"/>
    </source>
</evidence>
<evidence type="ECO:0000313" key="10">
    <source>
        <dbReference type="EMBL" id="TWT63350.1"/>
    </source>
</evidence>
<evidence type="ECO:0000256" key="2">
    <source>
        <dbReference type="ARBA" id="ARBA00022679"/>
    </source>
</evidence>
<keyword evidence="7" id="KW-0501">Molybdenum cofactor biosynthesis</keyword>
<keyword evidence="5" id="KW-0460">Magnesium</keyword>
<evidence type="ECO:0000256" key="8">
    <source>
        <dbReference type="SAM" id="MobiDB-lite"/>
    </source>
</evidence>
<dbReference type="GO" id="GO:0005525">
    <property type="term" value="F:GTP binding"/>
    <property type="evidence" value="ECO:0007669"/>
    <property type="project" value="UniProtKB-KW"/>
</dbReference>
<dbReference type="AlphaFoldDB" id="A0A5C5XK88"/>
<dbReference type="Proteomes" id="UP000316095">
    <property type="component" value="Unassembled WGS sequence"/>
</dbReference>
<reference evidence="10 11" key="1">
    <citation type="submission" date="2019-02" db="EMBL/GenBank/DDBJ databases">
        <title>Deep-cultivation of Planctomycetes and their phenomic and genomic characterization uncovers novel biology.</title>
        <authorList>
            <person name="Wiegand S."/>
            <person name="Jogler M."/>
            <person name="Boedeker C."/>
            <person name="Pinto D."/>
            <person name="Vollmers J."/>
            <person name="Rivas-Marin E."/>
            <person name="Kohn T."/>
            <person name="Peeters S.H."/>
            <person name="Heuer A."/>
            <person name="Rast P."/>
            <person name="Oberbeckmann S."/>
            <person name="Bunk B."/>
            <person name="Jeske O."/>
            <person name="Meyerdierks A."/>
            <person name="Storesund J.E."/>
            <person name="Kallscheuer N."/>
            <person name="Luecker S."/>
            <person name="Lage O.M."/>
            <person name="Pohl T."/>
            <person name="Merkel B.J."/>
            <person name="Hornburger P."/>
            <person name="Mueller R.-W."/>
            <person name="Bruemmer F."/>
            <person name="Labrenz M."/>
            <person name="Spormann A.M."/>
            <person name="Op Den Camp H."/>
            <person name="Overmann J."/>
            <person name="Amann R."/>
            <person name="Jetten M.S.M."/>
            <person name="Mascher T."/>
            <person name="Medema M.H."/>
            <person name="Devos D.P."/>
            <person name="Kaster A.-K."/>
            <person name="Ovreas L."/>
            <person name="Rohde M."/>
            <person name="Galperin M.Y."/>
            <person name="Jogler C."/>
        </authorList>
    </citation>
    <scope>NUCLEOTIDE SEQUENCE [LARGE SCALE GENOMIC DNA]</scope>
    <source>
        <strain evidence="10 11">Pan54</strain>
    </source>
</reference>
<keyword evidence="6" id="KW-0342">GTP-binding</keyword>
<keyword evidence="4" id="KW-0547">Nucleotide-binding</keyword>
<keyword evidence="11" id="KW-1185">Reference proteome</keyword>
<dbReference type="InterPro" id="IPR029044">
    <property type="entry name" value="Nucleotide-diphossugar_trans"/>
</dbReference>
<keyword evidence="2 10" id="KW-0808">Transferase</keyword>
<dbReference type="OrthoDB" id="9788394at2"/>
<feature type="region of interest" description="Disordered" evidence="8">
    <location>
        <begin position="186"/>
        <end position="211"/>
    </location>
</feature>
<dbReference type="InterPro" id="IPR013482">
    <property type="entry name" value="Molybde_CF_guanTrfase"/>
</dbReference>
<dbReference type="SUPFAM" id="SSF53448">
    <property type="entry name" value="Nucleotide-diphospho-sugar transferases"/>
    <property type="match status" value="1"/>
</dbReference>
<dbReference type="Gene3D" id="3.90.550.10">
    <property type="entry name" value="Spore Coat Polysaccharide Biosynthesis Protein SpsA, Chain A"/>
    <property type="match status" value="1"/>
</dbReference>
<feature type="compositionally biased region" description="Polar residues" evidence="8">
    <location>
        <begin position="189"/>
        <end position="202"/>
    </location>
</feature>
<keyword evidence="1" id="KW-0963">Cytoplasm</keyword>
<dbReference type="EC" id="2.7.7.77" evidence="10"/>
<dbReference type="CDD" id="cd02503">
    <property type="entry name" value="MobA"/>
    <property type="match status" value="1"/>
</dbReference>
<evidence type="ECO:0000256" key="6">
    <source>
        <dbReference type="ARBA" id="ARBA00023134"/>
    </source>
</evidence>
<evidence type="ECO:0000256" key="1">
    <source>
        <dbReference type="ARBA" id="ARBA00022490"/>
    </source>
</evidence>
<keyword evidence="3" id="KW-0479">Metal-binding</keyword>
<evidence type="ECO:0000313" key="11">
    <source>
        <dbReference type="Proteomes" id="UP000316095"/>
    </source>
</evidence>
<comment type="caution">
    <text evidence="10">The sequence shown here is derived from an EMBL/GenBank/DDBJ whole genome shotgun (WGS) entry which is preliminary data.</text>
</comment>
<evidence type="ECO:0000256" key="3">
    <source>
        <dbReference type="ARBA" id="ARBA00022723"/>
    </source>
</evidence>
<dbReference type="GO" id="GO:0061603">
    <property type="term" value="F:molybdenum cofactor guanylyltransferase activity"/>
    <property type="evidence" value="ECO:0007669"/>
    <property type="project" value="UniProtKB-EC"/>
</dbReference>
<dbReference type="PANTHER" id="PTHR19136">
    <property type="entry name" value="MOLYBDENUM COFACTOR GUANYLYLTRANSFERASE"/>
    <property type="match status" value="1"/>
</dbReference>
<feature type="domain" description="MobA-like NTP transferase" evidence="9">
    <location>
        <begin position="5"/>
        <end position="165"/>
    </location>
</feature>
<dbReference type="InterPro" id="IPR025877">
    <property type="entry name" value="MobA-like_NTP_Trfase"/>
</dbReference>
<dbReference type="RefSeq" id="WP_146505112.1">
    <property type="nucleotide sequence ID" value="NZ_SJPG01000001.1"/>
</dbReference>
<accession>A0A5C5XK88</accession>
<dbReference type="PANTHER" id="PTHR19136:SF81">
    <property type="entry name" value="MOLYBDENUM COFACTOR GUANYLYLTRANSFERASE"/>
    <property type="match status" value="1"/>
</dbReference>
<dbReference type="Pfam" id="PF12804">
    <property type="entry name" value="NTP_transf_3"/>
    <property type="match status" value="1"/>
</dbReference>
<gene>
    <name evidence="10" type="primary">mobA</name>
    <name evidence="10" type="ORF">Pan54_41030</name>
</gene>
<evidence type="ECO:0000256" key="5">
    <source>
        <dbReference type="ARBA" id="ARBA00022842"/>
    </source>
</evidence>
<dbReference type="GO" id="GO:0006777">
    <property type="term" value="P:Mo-molybdopterin cofactor biosynthetic process"/>
    <property type="evidence" value="ECO:0007669"/>
    <property type="project" value="UniProtKB-KW"/>
</dbReference>
<proteinExistence type="predicted"/>
<evidence type="ECO:0000256" key="4">
    <source>
        <dbReference type="ARBA" id="ARBA00022741"/>
    </source>
</evidence>
<protein>
    <submittedName>
        <fullName evidence="10">Putative molybdenum cofactor guanylyltransferase</fullName>
        <ecNumber evidence="10">2.7.7.77</ecNumber>
    </submittedName>
</protein>
<keyword evidence="10" id="KW-0548">Nucleotidyltransferase</keyword>
<dbReference type="GO" id="GO:0046872">
    <property type="term" value="F:metal ion binding"/>
    <property type="evidence" value="ECO:0007669"/>
    <property type="project" value="UniProtKB-KW"/>
</dbReference>
<dbReference type="EMBL" id="SJPG01000001">
    <property type="protein sequence ID" value="TWT63350.1"/>
    <property type="molecule type" value="Genomic_DNA"/>
</dbReference>
<evidence type="ECO:0000259" key="9">
    <source>
        <dbReference type="Pfam" id="PF12804"/>
    </source>
</evidence>
<organism evidence="10 11">
    <name type="scientific">Rubinisphaera italica</name>
    <dbReference type="NCBI Taxonomy" id="2527969"/>
    <lineage>
        <taxon>Bacteria</taxon>
        <taxon>Pseudomonadati</taxon>
        <taxon>Planctomycetota</taxon>
        <taxon>Planctomycetia</taxon>
        <taxon>Planctomycetales</taxon>
        <taxon>Planctomycetaceae</taxon>
        <taxon>Rubinisphaera</taxon>
    </lineage>
</organism>